<dbReference type="SUPFAM" id="SSF51445">
    <property type="entry name" value="(Trans)glycosidases"/>
    <property type="match status" value="1"/>
</dbReference>
<keyword evidence="3 5" id="KW-0326">Glycosidase</keyword>
<keyword evidence="2 5" id="KW-0378">Hydrolase</keyword>
<sequence>MKGIDVSNNQGAIDFQQVKNAEVEIVYIKASEGLSFIDPYLKVNYETAKLAGLKVGFYHFLRHNDPVAEAQHFLQAVEGLNADCLYICDIEGDNWSISEASNAVRQFADYLLGQGKKVGIYTGDYFYRDNLSSSVKDLPLWVANYGASKPMTSNYAGHQYSECGSIPGIHTNVDLNNFSEAILVNNYNNILLENVKDPNRIQLIKALQWDLNCDYNAKLKHVDGNKWQETLDALNGIKSIIVKGHKSKVVLWMQQRLVKWGYLKKGSYIDMVYDEPTFQAITNLQKNWGRPTSGILTLETWNIFLNN</sequence>
<dbReference type="PROSITE" id="PS51904">
    <property type="entry name" value="GLYCOSYL_HYDROL_F25_2"/>
    <property type="match status" value="1"/>
</dbReference>
<dbReference type="GO" id="GO:0003796">
    <property type="term" value="F:lysozyme activity"/>
    <property type="evidence" value="ECO:0007669"/>
    <property type="project" value="UniProtKB-EC"/>
</dbReference>
<dbReference type="InterPro" id="IPR002053">
    <property type="entry name" value="Glyco_hydro_25"/>
</dbReference>
<dbReference type="SUPFAM" id="SSF47090">
    <property type="entry name" value="PGBD-like"/>
    <property type="match status" value="1"/>
</dbReference>
<dbReference type="Gene3D" id="3.20.20.80">
    <property type="entry name" value="Glycosidases"/>
    <property type="match status" value="1"/>
</dbReference>
<evidence type="ECO:0000259" key="4">
    <source>
        <dbReference type="Pfam" id="PF01471"/>
    </source>
</evidence>
<dbReference type="InterPro" id="IPR002477">
    <property type="entry name" value="Peptidoglycan-bd-like"/>
</dbReference>
<dbReference type="SMART" id="SM00641">
    <property type="entry name" value="Glyco_25"/>
    <property type="match status" value="1"/>
</dbReference>
<dbReference type="GO" id="GO:0016998">
    <property type="term" value="P:cell wall macromolecule catabolic process"/>
    <property type="evidence" value="ECO:0007669"/>
    <property type="project" value="InterPro"/>
</dbReference>
<dbReference type="RefSeq" id="WP_242872942.1">
    <property type="nucleotide sequence ID" value="NZ_FQXL01000079.1"/>
</dbReference>
<protein>
    <submittedName>
        <fullName evidence="5">Autolytic lysozyme</fullName>
        <ecNumber evidence="5">3.2.1.17</ecNumber>
    </submittedName>
</protein>
<keyword evidence="6" id="KW-1185">Reference proteome</keyword>
<dbReference type="Gene3D" id="1.10.101.10">
    <property type="entry name" value="PGBD-like superfamily/PGBD"/>
    <property type="match status" value="1"/>
</dbReference>
<evidence type="ECO:0000313" key="5">
    <source>
        <dbReference type="EMBL" id="KZL94380.1"/>
    </source>
</evidence>
<dbReference type="InterPro" id="IPR017853">
    <property type="entry name" value="GH"/>
</dbReference>
<dbReference type="Pfam" id="PF01471">
    <property type="entry name" value="PG_binding_1"/>
    <property type="match status" value="1"/>
</dbReference>
<accession>A0A162UXA8</accession>
<dbReference type="InterPro" id="IPR018077">
    <property type="entry name" value="Glyco_hydro_fam25_subgr"/>
</dbReference>
<evidence type="ECO:0000256" key="1">
    <source>
        <dbReference type="ARBA" id="ARBA00010646"/>
    </source>
</evidence>
<name>A0A162UXA8_9CLOT</name>
<evidence type="ECO:0000256" key="2">
    <source>
        <dbReference type="ARBA" id="ARBA00022801"/>
    </source>
</evidence>
<proteinExistence type="inferred from homology"/>
<dbReference type="PANTHER" id="PTHR34135:SF2">
    <property type="entry name" value="LYSOZYME"/>
    <property type="match status" value="1"/>
</dbReference>
<evidence type="ECO:0000256" key="3">
    <source>
        <dbReference type="ARBA" id="ARBA00023295"/>
    </source>
</evidence>
<gene>
    <name evidence="5" type="primary">lyc_1</name>
    <name evidence="5" type="ORF">CLMAG_14330</name>
</gene>
<evidence type="ECO:0000313" key="6">
    <source>
        <dbReference type="Proteomes" id="UP000076603"/>
    </source>
</evidence>
<dbReference type="PATRIC" id="fig|1121326.3.peg.1403"/>
<dbReference type="Proteomes" id="UP000076603">
    <property type="component" value="Unassembled WGS sequence"/>
</dbReference>
<reference evidence="5 6" key="1">
    <citation type="submission" date="2016-04" db="EMBL/GenBank/DDBJ databases">
        <title>Genome sequence of Clostridium magnum DSM 2767.</title>
        <authorList>
            <person name="Poehlein A."/>
            <person name="Uhlig R."/>
            <person name="Fischer R."/>
            <person name="Bahl H."/>
            <person name="Daniel R."/>
        </authorList>
    </citation>
    <scope>NUCLEOTIDE SEQUENCE [LARGE SCALE GENOMIC DNA]</scope>
    <source>
        <strain evidence="5 6">DSM 2767</strain>
    </source>
</reference>
<dbReference type="STRING" id="1121326.CLMAG_14330"/>
<dbReference type="GO" id="GO:0009253">
    <property type="term" value="P:peptidoglycan catabolic process"/>
    <property type="evidence" value="ECO:0007669"/>
    <property type="project" value="InterPro"/>
</dbReference>
<comment type="similarity">
    <text evidence="1">Belongs to the glycosyl hydrolase 25 family.</text>
</comment>
<feature type="domain" description="Peptidoglycan binding-like" evidence="4">
    <location>
        <begin position="250"/>
        <end position="303"/>
    </location>
</feature>
<comment type="caution">
    <text evidence="5">The sequence shown here is derived from an EMBL/GenBank/DDBJ whole genome shotgun (WGS) entry which is preliminary data.</text>
</comment>
<dbReference type="PANTHER" id="PTHR34135">
    <property type="entry name" value="LYSOZYME"/>
    <property type="match status" value="1"/>
</dbReference>
<dbReference type="EC" id="3.2.1.17" evidence="5"/>
<organism evidence="5 6">
    <name type="scientific">Clostridium magnum DSM 2767</name>
    <dbReference type="NCBI Taxonomy" id="1121326"/>
    <lineage>
        <taxon>Bacteria</taxon>
        <taxon>Bacillati</taxon>
        <taxon>Bacillota</taxon>
        <taxon>Clostridia</taxon>
        <taxon>Eubacteriales</taxon>
        <taxon>Clostridiaceae</taxon>
        <taxon>Clostridium</taxon>
    </lineage>
</organism>
<dbReference type="EMBL" id="LWAE01000001">
    <property type="protein sequence ID" value="KZL94380.1"/>
    <property type="molecule type" value="Genomic_DNA"/>
</dbReference>
<dbReference type="InterPro" id="IPR036366">
    <property type="entry name" value="PGBDSf"/>
</dbReference>
<dbReference type="AlphaFoldDB" id="A0A162UXA8"/>
<dbReference type="GO" id="GO:0016052">
    <property type="term" value="P:carbohydrate catabolic process"/>
    <property type="evidence" value="ECO:0007669"/>
    <property type="project" value="TreeGrafter"/>
</dbReference>
<dbReference type="InterPro" id="IPR036365">
    <property type="entry name" value="PGBD-like_sf"/>
</dbReference>
<dbReference type="Pfam" id="PF01183">
    <property type="entry name" value="Glyco_hydro_25"/>
    <property type="match status" value="1"/>
</dbReference>